<dbReference type="OrthoDB" id="4330464at2"/>
<dbReference type="AlphaFoldDB" id="A0A0S2LUV5"/>
<dbReference type="Proteomes" id="UP000059574">
    <property type="component" value="Chromosome"/>
</dbReference>
<reference evidence="2" key="1">
    <citation type="submission" date="2015-11" db="EMBL/GenBank/DDBJ databases">
        <authorList>
            <person name="Kumar R."/>
            <person name="Singh D."/>
            <person name="Swarnkar M.K."/>
            <person name="Singh A.K."/>
            <person name="Kumar S."/>
        </authorList>
    </citation>
    <scope>NUCLEOTIDE SEQUENCE [LARGE SCALE GENOMIC DNA]</scope>
    <source>
        <strain evidence="2">ERGS4:06</strain>
    </source>
</reference>
<sequence>MNAPASTSARKDGVVYLTLEGDSGTLAVAPEDADPNETYLHELFIGREGSIERIDHGPLVSPYGDLSHVTLSSLSDALKFNRCCQGSPERIYVEKSDGPINHDLLNLDDVHLEVDDSQVSAIVTQLHPSQPELSEAEYAESLGGVMERYGCRVAGVRYLTSDGTTFDGLGFDYSGLGLDPEVEAREAAENAEIIRNMVHNVEVSLITDTDARATKLIDAGRALAAYLEAQKGGSLTAGTIVDLLRGGHTKLLLGHKESAFLDVKSQKYNVGVSGQPGDQQKIELAQDVARFANGNQDAVLVLGYEEGKSGQDTVIKCIKEIKLEGFDPATYLNILDARVVPAVTGLTVDSVETSPGKGIIYIFVPAQPPEMQPYLVHGVVAEGKVEGAFFSIVQRRGEGSITITASQIHGYLVAGKAFLQGK</sequence>
<dbReference type="Gene3D" id="3.30.950.30">
    <property type="entry name" value="Schlafen, AAA domain"/>
    <property type="match status" value="1"/>
</dbReference>
<protein>
    <submittedName>
        <fullName evidence="1">Uncharacterized protein</fullName>
    </submittedName>
</protein>
<evidence type="ECO:0000313" key="2">
    <source>
        <dbReference type="Proteomes" id="UP000059574"/>
    </source>
</evidence>
<evidence type="ECO:0000313" key="1">
    <source>
        <dbReference type="EMBL" id="ALO65247.1"/>
    </source>
</evidence>
<dbReference type="RefSeq" id="WP_062285501.1">
    <property type="nucleotide sequence ID" value="NZ_CP013200.1"/>
</dbReference>
<gene>
    <name evidence="1" type="ORF">AS189_00535</name>
</gene>
<dbReference type="EMBL" id="CP013200">
    <property type="protein sequence ID" value="ALO65247.1"/>
    <property type="molecule type" value="Genomic_DNA"/>
</dbReference>
<organism evidence="1 2">
    <name type="scientific">Arthrobacter alpinus</name>
    <dbReference type="NCBI Taxonomy" id="656366"/>
    <lineage>
        <taxon>Bacteria</taxon>
        <taxon>Bacillati</taxon>
        <taxon>Actinomycetota</taxon>
        <taxon>Actinomycetes</taxon>
        <taxon>Micrococcales</taxon>
        <taxon>Micrococcaceae</taxon>
        <taxon>Arthrobacter</taxon>
    </lineage>
</organism>
<accession>A0A0S2LUV5</accession>
<dbReference type="InterPro" id="IPR038461">
    <property type="entry name" value="Schlafen_AlbA_2_dom_sf"/>
</dbReference>
<name>A0A0S2LUV5_9MICC</name>
<proteinExistence type="predicted"/>
<reference evidence="1 2" key="2">
    <citation type="journal article" date="2016" name="J. Biotechnol.">
        <title>Complete genome sequence of Arthrobacter alpinus ERGS4:06, a yellow pigmented bacterium tolerant to cold and radiations isolated from Sikkim Himalaya.</title>
        <authorList>
            <person name="Kumar R."/>
            <person name="Singh D."/>
            <person name="Swarnkar M.K."/>
            <person name="Singh A.K."/>
            <person name="Kumar S."/>
        </authorList>
    </citation>
    <scope>NUCLEOTIDE SEQUENCE [LARGE SCALE GENOMIC DNA]</scope>
    <source>
        <strain evidence="1 2">ERGS4:06</strain>
    </source>
</reference>